<dbReference type="AlphaFoldDB" id="A0A080YZI7"/>
<sequence length="90" mass="10525">MTHKKLKQSTVVSNKCFRLLRLKHEMQSDVKVLKAVVDELDVLRLCRLLGMTVADEDQTSKHKFEFGMFNSSDYDVDFARFIRGSWLLET</sequence>
<comment type="caution">
    <text evidence="1">The sequence shown here is derived from an EMBL/GenBank/DDBJ whole genome shotgun (WGS) entry which is preliminary data.</text>
</comment>
<dbReference type="Proteomes" id="UP000028582">
    <property type="component" value="Unassembled WGS sequence"/>
</dbReference>
<proteinExistence type="predicted"/>
<name>A0A080YZI7_PHYNI</name>
<reference evidence="1 2" key="1">
    <citation type="submission" date="2013-11" db="EMBL/GenBank/DDBJ databases">
        <title>The Genome Sequence of Phytophthora parasitica P1976.</title>
        <authorList>
            <consortium name="The Broad Institute Genomics Platform"/>
            <person name="Russ C."/>
            <person name="Tyler B."/>
            <person name="Panabieres F."/>
            <person name="Shan W."/>
            <person name="Tripathy S."/>
            <person name="Grunwald N."/>
            <person name="Machado M."/>
            <person name="Johnson C.S."/>
            <person name="Walker B."/>
            <person name="Young S."/>
            <person name="Zeng Q."/>
            <person name="Gargeya S."/>
            <person name="Fitzgerald M."/>
            <person name="Haas B."/>
            <person name="Abouelleil A."/>
            <person name="Allen A.W."/>
            <person name="Alvarado L."/>
            <person name="Arachchi H.M."/>
            <person name="Berlin A.M."/>
            <person name="Chapman S.B."/>
            <person name="Gainer-Dewar J."/>
            <person name="Goldberg J."/>
            <person name="Griggs A."/>
            <person name="Gujja S."/>
            <person name="Hansen M."/>
            <person name="Howarth C."/>
            <person name="Imamovic A."/>
            <person name="Ireland A."/>
            <person name="Larimer J."/>
            <person name="McCowan C."/>
            <person name="Murphy C."/>
            <person name="Pearson M."/>
            <person name="Poon T.W."/>
            <person name="Priest M."/>
            <person name="Roberts A."/>
            <person name="Saif S."/>
            <person name="Shea T."/>
            <person name="Sisk P."/>
            <person name="Sykes S."/>
            <person name="Wortman J."/>
            <person name="Nusbaum C."/>
            <person name="Birren B."/>
        </authorList>
    </citation>
    <scope>NUCLEOTIDE SEQUENCE [LARGE SCALE GENOMIC DNA]</scope>
    <source>
        <strain evidence="1 2">P1976</strain>
    </source>
</reference>
<dbReference type="EMBL" id="ANJA01004039">
    <property type="protein sequence ID" value="ETO59798.1"/>
    <property type="molecule type" value="Genomic_DNA"/>
</dbReference>
<organism evidence="1 2">
    <name type="scientific">Phytophthora nicotianae P1976</name>
    <dbReference type="NCBI Taxonomy" id="1317066"/>
    <lineage>
        <taxon>Eukaryota</taxon>
        <taxon>Sar</taxon>
        <taxon>Stramenopiles</taxon>
        <taxon>Oomycota</taxon>
        <taxon>Peronosporomycetes</taxon>
        <taxon>Peronosporales</taxon>
        <taxon>Peronosporaceae</taxon>
        <taxon>Phytophthora</taxon>
    </lineage>
</organism>
<gene>
    <name evidence="1" type="ORF">F444_21921</name>
</gene>
<protein>
    <submittedName>
        <fullName evidence="1">Uncharacterized protein</fullName>
    </submittedName>
</protein>
<evidence type="ECO:0000313" key="1">
    <source>
        <dbReference type="EMBL" id="ETO59798.1"/>
    </source>
</evidence>
<accession>A0A080YZI7</accession>
<evidence type="ECO:0000313" key="2">
    <source>
        <dbReference type="Proteomes" id="UP000028582"/>
    </source>
</evidence>